<sequence>MPPYDRRPARRKTLYVKNFPPSMSASELAYEFERIGPLVRCDIPAPKTPHSKVYAFVEYADPYDAEDAYYDLHGLPIGRYRLDIDFAKNAPAPSWRFGGPTRRRRSPSPRRYAREYEDEMRSSSQAARLDEHMRGERDARDELDQNNDGGLRDEHEQRKGDDVYREHGDHEEYDARRKSEEHQEPSESVAPNRPSTPELADRKPLDREHVVTQT</sequence>
<evidence type="ECO:0000313" key="4">
    <source>
        <dbReference type="EMBL" id="EDP44501.1"/>
    </source>
</evidence>
<evidence type="ECO:0000256" key="1">
    <source>
        <dbReference type="PROSITE-ProRule" id="PRU00176"/>
    </source>
</evidence>
<reference evidence="4 5" key="1">
    <citation type="journal article" date="2007" name="Proc. Natl. Acad. Sci. U.S.A.">
        <title>Dandruff-associated Malassezia genomes reveal convergent and divergent virulence traits shared with plant and human fungal pathogens.</title>
        <authorList>
            <person name="Xu J."/>
            <person name="Saunders C.W."/>
            <person name="Hu P."/>
            <person name="Grant R.A."/>
            <person name="Boekhout T."/>
            <person name="Kuramae E.E."/>
            <person name="Kronstad J.W."/>
            <person name="Deangelis Y.M."/>
            <person name="Reeder N.L."/>
            <person name="Johnstone K.R."/>
            <person name="Leland M."/>
            <person name="Fieno A.M."/>
            <person name="Begley W.M."/>
            <person name="Sun Y."/>
            <person name="Lacey M.P."/>
            <person name="Chaudhary T."/>
            <person name="Keough T."/>
            <person name="Chu L."/>
            <person name="Sears R."/>
            <person name="Yuan B."/>
            <person name="Dawson T.L.Jr."/>
        </authorList>
    </citation>
    <scope>NUCLEOTIDE SEQUENCE [LARGE SCALE GENOMIC DNA]</scope>
    <source>
        <strain evidence="5">ATCC MYA-4612 / CBS 7966</strain>
    </source>
</reference>
<dbReference type="SUPFAM" id="SSF54928">
    <property type="entry name" value="RNA-binding domain, RBD"/>
    <property type="match status" value="1"/>
</dbReference>
<dbReference type="GeneID" id="5856020"/>
<feature type="compositionally biased region" description="Basic and acidic residues" evidence="2">
    <location>
        <begin position="128"/>
        <end position="143"/>
    </location>
</feature>
<dbReference type="AlphaFoldDB" id="A8PVY2"/>
<dbReference type="Gene3D" id="3.30.70.330">
    <property type="match status" value="1"/>
</dbReference>
<gene>
    <name evidence="4" type="ORF">MGL_0983</name>
</gene>
<feature type="region of interest" description="Disordered" evidence="2">
    <location>
        <begin position="93"/>
        <end position="214"/>
    </location>
</feature>
<dbReference type="PROSITE" id="PS50102">
    <property type="entry name" value="RRM"/>
    <property type="match status" value="1"/>
</dbReference>
<dbReference type="OrthoDB" id="5970at2759"/>
<feature type="compositionally biased region" description="Basic and acidic residues" evidence="2">
    <location>
        <begin position="112"/>
        <end position="121"/>
    </location>
</feature>
<proteinExistence type="predicted"/>
<keyword evidence="5" id="KW-1185">Reference proteome</keyword>
<dbReference type="InterPro" id="IPR050907">
    <property type="entry name" value="SRSF"/>
</dbReference>
<dbReference type="RefSeq" id="XP_001731715.1">
    <property type="nucleotide sequence ID" value="XM_001731663.1"/>
</dbReference>
<feature type="compositionally biased region" description="Basic and acidic residues" evidence="2">
    <location>
        <begin position="199"/>
        <end position="214"/>
    </location>
</feature>
<dbReference type="VEuPathDB" id="FungiDB:MGL_0983"/>
<dbReference type="STRING" id="425265.A8PVY2"/>
<dbReference type="OMA" id="YREPRDW"/>
<comment type="caution">
    <text evidence="4">The sequence shown here is derived from an EMBL/GenBank/DDBJ whole genome shotgun (WGS) entry which is preliminary data.</text>
</comment>
<accession>A8PVY2</accession>
<protein>
    <recommendedName>
        <fullName evidence="3">RRM domain-containing protein</fullName>
    </recommendedName>
</protein>
<name>A8PVY2_MALGO</name>
<feature type="compositionally biased region" description="Basic and acidic residues" evidence="2">
    <location>
        <begin position="150"/>
        <end position="185"/>
    </location>
</feature>
<dbReference type="InterPro" id="IPR035979">
    <property type="entry name" value="RBD_domain_sf"/>
</dbReference>
<dbReference type="Proteomes" id="UP000008837">
    <property type="component" value="Unassembled WGS sequence"/>
</dbReference>
<evidence type="ECO:0000313" key="5">
    <source>
        <dbReference type="Proteomes" id="UP000008837"/>
    </source>
</evidence>
<keyword evidence="1" id="KW-0694">RNA-binding</keyword>
<dbReference type="InterPro" id="IPR012677">
    <property type="entry name" value="Nucleotide-bd_a/b_plait_sf"/>
</dbReference>
<dbReference type="InterPro" id="IPR000504">
    <property type="entry name" value="RRM_dom"/>
</dbReference>
<dbReference type="Pfam" id="PF00076">
    <property type="entry name" value="RRM_1"/>
    <property type="match status" value="1"/>
</dbReference>
<dbReference type="EMBL" id="AAYY01000003">
    <property type="protein sequence ID" value="EDP44501.1"/>
    <property type="molecule type" value="Genomic_DNA"/>
</dbReference>
<organism evidence="4 5">
    <name type="scientific">Malassezia globosa (strain ATCC MYA-4612 / CBS 7966)</name>
    <name type="common">Dandruff-associated fungus</name>
    <dbReference type="NCBI Taxonomy" id="425265"/>
    <lineage>
        <taxon>Eukaryota</taxon>
        <taxon>Fungi</taxon>
        <taxon>Dikarya</taxon>
        <taxon>Basidiomycota</taxon>
        <taxon>Ustilaginomycotina</taxon>
        <taxon>Malasseziomycetes</taxon>
        <taxon>Malasseziales</taxon>
        <taxon>Malasseziaceae</taxon>
        <taxon>Malassezia</taxon>
    </lineage>
</organism>
<feature type="domain" description="RRM" evidence="3">
    <location>
        <begin position="12"/>
        <end position="89"/>
    </location>
</feature>
<dbReference type="GO" id="GO:0003723">
    <property type="term" value="F:RNA binding"/>
    <property type="evidence" value="ECO:0007669"/>
    <property type="project" value="UniProtKB-UniRule"/>
</dbReference>
<dbReference type="InParanoid" id="A8PVY2"/>
<evidence type="ECO:0000259" key="3">
    <source>
        <dbReference type="PROSITE" id="PS50102"/>
    </source>
</evidence>
<dbReference type="SMART" id="SM00360">
    <property type="entry name" value="RRM"/>
    <property type="match status" value="1"/>
</dbReference>
<evidence type="ECO:0000256" key="2">
    <source>
        <dbReference type="SAM" id="MobiDB-lite"/>
    </source>
</evidence>
<dbReference type="PANTHER" id="PTHR23147">
    <property type="entry name" value="SERINE/ARGININE RICH SPLICING FACTOR"/>
    <property type="match status" value="1"/>
</dbReference>
<dbReference type="KEGG" id="mgl:MGL_0983"/>